<evidence type="ECO:0000256" key="2">
    <source>
        <dbReference type="ARBA" id="ARBA00022801"/>
    </source>
</evidence>
<dbReference type="InterPro" id="IPR002933">
    <property type="entry name" value="Peptidase_M20"/>
</dbReference>
<evidence type="ECO:0000256" key="1">
    <source>
        <dbReference type="ARBA" id="ARBA00006153"/>
    </source>
</evidence>
<dbReference type="NCBIfam" id="TIGR01891">
    <property type="entry name" value="amidohydrolases"/>
    <property type="match status" value="1"/>
</dbReference>
<dbReference type="PIRSF" id="PIRSF005962">
    <property type="entry name" value="Pept_M20D_amidohydro"/>
    <property type="match status" value="1"/>
</dbReference>
<organism evidence="5 6">
    <name type="scientific">Brevibacillus centrosporus</name>
    <dbReference type="NCBI Taxonomy" id="54910"/>
    <lineage>
        <taxon>Bacteria</taxon>
        <taxon>Bacillati</taxon>
        <taxon>Bacillota</taxon>
        <taxon>Bacilli</taxon>
        <taxon>Bacillales</taxon>
        <taxon>Paenibacillaceae</taxon>
        <taxon>Brevibacillus</taxon>
    </lineage>
</organism>
<dbReference type="GO" id="GO:0016787">
    <property type="term" value="F:hydrolase activity"/>
    <property type="evidence" value="ECO:0007669"/>
    <property type="project" value="UniProtKB-KW"/>
</dbReference>
<dbReference type="EMBL" id="FORT01000001">
    <property type="protein sequence ID" value="SFI83649.1"/>
    <property type="molecule type" value="Genomic_DNA"/>
</dbReference>
<dbReference type="RefSeq" id="WP_092266184.1">
    <property type="nucleotide sequence ID" value="NZ_BJOE01000011.1"/>
</dbReference>
<feature type="binding site" evidence="3">
    <location>
        <position position="106"/>
    </location>
    <ligand>
        <name>Mn(2+)</name>
        <dbReference type="ChEBI" id="CHEBI:29035"/>
        <label>2</label>
    </ligand>
</feature>
<name>A0A1I3LFV6_9BACL</name>
<dbReference type="PANTHER" id="PTHR11014:SF63">
    <property type="entry name" value="METALLOPEPTIDASE, PUTATIVE (AFU_ORTHOLOGUE AFUA_6G09600)-RELATED"/>
    <property type="match status" value="1"/>
</dbReference>
<gene>
    <name evidence="5" type="ORF">SAMN05518846_101300</name>
</gene>
<protein>
    <submittedName>
        <fullName evidence="5">Amidohydrolase</fullName>
    </submittedName>
</protein>
<dbReference type="InterPro" id="IPR036264">
    <property type="entry name" value="Bact_exopeptidase_dim_dom"/>
</dbReference>
<dbReference type="FunFam" id="3.30.70.360:FF:000014">
    <property type="entry name" value="N-acyl-L-amino acid amidohydrolase"/>
    <property type="match status" value="1"/>
</dbReference>
<feature type="binding site" evidence="3">
    <location>
        <position position="168"/>
    </location>
    <ligand>
        <name>Mn(2+)</name>
        <dbReference type="ChEBI" id="CHEBI:29035"/>
        <label>2</label>
    </ligand>
</feature>
<feature type="binding site" evidence="3">
    <location>
        <position position="368"/>
    </location>
    <ligand>
        <name>Mn(2+)</name>
        <dbReference type="ChEBI" id="CHEBI:29035"/>
        <label>2</label>
    </ligand>
</feature>
<dbReference type="PANTHER" id="PTHR11014">
    <property type="entry name" value="PEPTIDASE M20 FAMILY MEMBER"/>
    <property type="match status" value="1"/>
</dbReference>
<dbReference type="Pfam" id="PF01546">
    <property type="entry name" value="Peptidase_M20"/>
    <property type="match status" value="1"/>
</dbReference>
<evidence type="ECO:0000313" key="5">
    <source>
        <dbReference type="EMBL" id="SFI83649.1"/>
    </source>
</evidence>
<keyword evidence="2 5" id="KW-0378">Hydrolase</keyword>
<feature type="binding site" evidence="3">
    <location>
        <position position="108"/>
    </location>
    <ligand>
        <name>Mn(2+)</name>
        <dbReference type="ChEBI" id="CHEBI:29035"/>
        <label>2</label>
    </ligand>
</feature>
<feature type="binding site" evidence="3">
    <location>
        <position position="142"/>
    </location>
    <ligand>
        <name>Mn(2+)</name>
        <dbReference type="ChEBI" id="CHEBI:29035"/>
        <label>2</label>
    </ligand>
</feature>
<dbReference type="CDD" id="cd03886">
    <property type="entry name" value="M20_Acy1"/>
    <property type="match status" value="1"/>
</dbReference>
<dbReference type="STRING" id="1884381.SAMN05518846_101300"/>
<comment type="similarity">
    <text evidence="1">Belongs to the peptidase M20 family.</text>
</comment>
<dbReference type="AlphaFoldDB" id="A0A1I3LFV6"/>
<keyword evidence="3" id="KW-0479">Metal-binding</keyword>
<dbReference type="InterPro" id="IPR011650">
    <property type="entry name" value="Peptidase_M20_dimer"/>
</dbReference>
<evidence type="ECO:0000259" key="4">
    <source>
        <dbReference type="Pfam" id="PF07687"/>
    </source>
</evidence>
<dbReference type="Gene3D" id="3.30.70.360">
    <property type="match status" value="1"/>
</dbReference>
<dbReference type="InterPro" id="IPR017439">
    <property type="entry name" value="Amidohydrolase"/>
</dbReference>
<sequence>MSTEQTARIWRQAQEILPWLTEVRRDFHQYPEFGMEEFRTQEQIIRYLEEMGIPYYKSAGTGVVGLIEGAMTGAVVALRGDMDALPIDERNETPYRSKVQGKMHACGHDAHMTCLLGAARILNDSKQELAGVVKLFFQPAEETVGGALPMIREGVLENPRVEAAFGLHVSADLPVGKIAVKYGQMNAASDDLHITVRGENGHGAYPHKGKDAIVIAAHVITALQTIVSRNVDPREAAVITLGVISGGTASNILAQEVKLTGTIRTLDKNVRAFVKERVCEVADLTARSLGGEADVFFEEGYTSLINDSEMVDQVKRCGEALLGAENVRVNDFPMMGVEDFAFFAEHVPSAFYHLGVRNEEKDCVYPVHHPRFDLDEKSLAVGAAMQAFNAMTFLQERAKRLQTEK</sequence>
<keyword evidence="6" id="KW-1185">Reference proteome</keyword>
<proteinExistence type="inferred from homology"/>
<keyword evidence="3" id="KW-0464">Manganese</keyword>
<dbReference type="Gene3D" id="3.40.630.10">
    <property type="entry name" value="Zn peptidases"/>
    <property type="match status" value="1"/>
</dbReference>
<dbReference type="Proteomes" id="UP000198915">
    <property type="component" value="Unassembled WGS sequence"/>
</dbReference>
<evidence type="ECO:0000256" key="3">
    <source>
        <dbReference type="PIRSR" id="PIRSR005962-1"/>
    </source>
</evidence>
<dbReference type="SUPFAM" id="SSF53187">
    <property type="entry name" value="Zn-dependent exopeptidases"/>
    <property type="match status" value="1"/>
</dbReference>
<accession>A0A1I3LFV6</accession>
<dbReference type="SUPFAM" id="SSF55031">
    <property type="entry name" value="Bacterial exopeptidase dimerisation domain"/>
    <property type="match status" value="1"/>
</dbReference>
<dbReference type="GO" id="GO:0046872">
    <property type="term" value="F:metal ion binding"/>
    <property type="evidence" value="ECO:0007669"/>
    <property type="project" value="UniProtKB-KW"/>
</dbReference>
<feature type="domain" description="Peptidase M20 dimerisation" evidence="4">
    <location>
        <begin position="191"/>
        <end position="281"/>
    </location>
</feature>
<dbReference type="Pfam" id="PF07687">
    <property type="entry name" value="M20_dimer"/>
    <property type="match status" value="1"/>
</dbReference>
<reference evidence="6" key="1">
    <citation type="submission" date="2016-10" db="EMBL/GenBank/DDBJ databases">
        <authorList>
            <person name="Varghese N."/>
            <person name="Submissions S."/>
        </authorList>
    </citation>
    <scope>NUCLEOTIDE SEQUENCE [LARGE SCALE GENOMIC DNA]</scope>
    <source>
        <strain evidence="6">OK042</strain>
    </source>
</reference>
<comment type="cofactor">
    <cofactor evidence="3">
        <name>Mn(2+)</name>
        <dbReference type="ChEBI" id="CHEBI:29035"/>
    </cofactor>
    <text evidence="3">The Mn(2+) ion enhances activity.</text>
</comment>
<evidence type="ECO:0000313" key="6">
    <source>
        <dbReference type="Proteomes" id="UP000198915"/>
    </source>
</evidence>